<reference evidence="3" key="1">
    <citation type="journal article" date="2017" name="Elife">
        <title>The kinetoplastid-infecting Bodo saltans virus (BsV), a window into the most abundant giant viruses in the sea.</title>
        <authorList>
            <person name="Deeg C.M."/>
            <person name="Chow C.-E.T."/>
            <person name="Suttle C.A."/>
        </authorList>
    </citation>
    <scope>NUCLEOTIDE SEQUENCE</scope>
    <source>
        <strain evidence="3">NG1</strain>
    </source>
</reference>
<feature type="transmembrane region" description="Helical" evidence="1">
    <location>
        <begin position="27"/>
        <end position="47"/>
    </location>
</feature>
<sequence length="315" mass="37492">MLSHMVLTQLYAYIYKIHKRERERNNILFFVFGMLCLLTYENILIIVTSILCILLIATVLTAVVLTPEVLFSKFHHNKYNIYFQRCEIICKCIVAHDPVFIKFMENKYKTKEISMIVVEICGKLLEYVEEQDEEICMLAIMQDPDALAYVKHQNKKLCKSAIDLNPFTIEFVKEQTEELCILAITKDPFTIRHIKERNEKICRLAYEKNKKTIVYMDDKLKYIFIPRDSNDFRNLNEIELQKIFKNKFIKNKNFVEICCICNENTNMMLNLKCKNVFNHCYCTDCYFEWYSKNKKTCVQCTNKFEVENIFLICSA</sequence>
<keyword evidence="1" id="KW-0472">Membrane</keyword>
<name>A0A2H4UVW3_9VIRU</name>
<dbReference type="Pfam" id="PF13475">
    <property type="entry name" value="DUF4116"/>
    <property type="match status" value="1"/>
</dbReference>
<dbReference type="InterPro" id="IPR013083">
    <property type="entry name" value="Znf_RING/FYVE/PHD"/>
</dbReference>
<evidence type="ECO:0000256" key="1">
    <source>
        <dbReference type="SAM" id="Phobius"/>
    </source>
</evidence>
<dbReference type="EMBL" id="MF782455">
    <property type="protein sequence ID" value="ATZ81078.1"/>
    <property type="molecule type" value="Genomic_DNA"/>
</dbReference>
<feature type="domain" description="DUF4116" evidence="2">
    <location>
        <begin position="111"/>
        <end position="150"/>
    </location>
</feature>
<evidence type="ECO:0000313" key="4">
    <source>
        <dbReference type="Proteomes" id="UP000240325"/>
    </source>
</evidence>
<gene>
    <name evidence="3" type="ORF">BMW23_1033</name>
</gene>
<organism evidence="3">
    <name type="scientific">Bodo saltans virus</name>
    <dbReference type="NCBI Taxonomy" id="2024608"/>
    <lineage>
        <taxon>Viruses</taxon>
        <taxon>Varidnaviria</taxon>
        <taxon>Bamfordvirae</taxon>
        <taxon>Nucleocytoviricota</taxon>
        <taxon>Megaviricetes</taxon>
        <taxon>Imitervirales</taxon>
        <taxon>Mimiviridae</taxon>
        <taxon>Klosneuvirinae</taxon>
        <taxon>Theiavirus</taxon>
        <taxon>Theiavirus salishense</taxon>
    </lineage>
</organism>
<dbReference type="InterPro" id="IPR025197">
    <property type="entry name" value="DUF4116"/>
</dbReference>
<evidence type="ECO:0000259" key="2">
    <source>
        <dbReference type="Pfam" id="PF13475"/>
    </source>
</evidence>
<dbReference type="Gene3D" id="3.30.40.10">
    <property type="entry name" value="Zinc/RING finger domain, C3HC4 (zinc finger)"/>
    <property type="match status" value="1"/>
</dbReference>
<protein>
    <recommendedName>
        <fullName evidence="2">DUF4116 domain-containing protein</fullName>
    </recommendedName>
</protein>
<keyword evidence="1" id="KW-0812">Transmembrane</keyword>
<accession>A0A2H4UVW3</accession>
<feature type="transmembrane region" description="Helical" evidence="1">
    <location>
        <begin position="53"/>
        <end position="71"/>
    </location>
</feature>
<proteinExistence type="predicted"/>
<keyword evidence="1" id="KW-1133">Transmembrane helix</keyword>
<keyword evidence="4" id="KW-1185">Reference proteome</keyword>
<evidence type="ECO:0000313" key="3">
    <source>
        <dbReference type="EMBL" id="ATZ81078.1"/>
    </source>
</evidence>
<dbReference type="Proteomes" id="UP000240325">
    <property type="component" value="Segment"/>
</dbReference>